<dbReference type="Pfam" id="PF00512">
    <property type="entry name" value="HisKA"/>
    <property type="match status" value="1"/>
</dbReference>
<keyword evidence="4" id="KW-0808">Transferase</keyword>
<dbReference type="PROSITE" id="PS50109">
    <property type="entry name" value="HIS_KIN"/>
    <property type="match status" value="1"/>
</dbReference>
<dbReference type="SUPFAM" id="SSF53850">
    <property type="entry name" value="Periplasmic binding protein-like II"/>
    <property type="match status" value="1"/>
</dbReference>
<keyword evidence="8" id="KW-0812">Transmembrane</keyword>
<organism evidence="11 12">
    <name type="scientific">Reichenbachiella agariperforans</name>
    <dbReference type="NCBI Taxonomy" id="156994"/>
    <lineage>
        <taxon>Bacteria</taxon>
        <taxon>Pseudomonadati</taxon>
        <taxon>Bacteroidota</taxon>
        <taxon>Cytophagia</taxon>
        <taxon>Cytophagales</taxon>
        <taxon>Reichenbachiellaceae</taxon>
        <taxon>Reichenbachiella</taxon>
    </lineage>
</organism>
<protein>
    <recommendedName>
        <fullName evidence="2">histidine kinase</fullName>
        <ecNumber evidence="2">2.7.13.3</ecNumber>
    </recommendedName>
</protein>
<dbReference type="InterPro" id="IPR036097">
    <property type="entry name" value="HisK_dim/P_sf"/>
</dbReference>
<evidence type="ECO:0000256" key="4">
    <source>
        <dbReference type="ARBA" id="ARBA00022679"/>
    </source>
</evidence>
<dbReference type="InterPro" id="IPR005467">
    <property type="entry name" value="His_kinase_dom"/>
</dbReference>
<dbReference type="CDD" id="cd00082">
    <property type="entry name" value="HisKA"/>
    <property type="match status" value="1"/>
</dbReference>
<sequence>MRFWLIVVLFSFLASAQASDLTWQQAQQNKGGVITIQYKLNEPFLLSNDGVLEGLEYEMMIGFQRFLSKKYGVKIQYKWHEWQTLAEIFGQIQNEENAGDIGLDIISWTADRERNVKFSNPYFPDFQVLVTHRTNPTVLHEEDFSNPYSDYTAISVLGTTYDQNLKRIKEANQFGFELKYIDKSTQIIQEVAATPRSFGYSDLTRYLLALDQNWPIKRLNAFAMKGHGLGVVFNHNSDWDAPFNEYLASPEFARIKKGSVQRYFGSEFNAFIKNLSNHQDEEVVLLMQEKMFMDEELELNRQEVERQTRVKNLMLVIIAFAVVIAFFLFNRSWIKSKANKQLLEHQEMIEKQNEELIAVNQDKNNFIHILSHDLRAPINNINSISKILSADLKLEEGETKMLHHITTESQRLSDMVTRILDIEKIESRTIDEYQPVDLGKLLAEIAKNFSSAAAAKSISIETDLEEGTYIMGLDEFVFHVFDNLLSNAIKFSPLKKSIYISTNRVGEDIEISIRDEGPGISEADQVKMFHKFQVLTAKATGGEQSNGLGLSIVSKYIGLLEGNLRCESTLGEGTAFIVSFQAAPQDVKKL</sequence>
<dbReference type="SMART" id="SM00388">
    <property type="entry name" value="HisKA"/>
    <property type="match status" value="1"/>
</dbReference>
<dbReference type="Proteomes" id="UP000184474">
    <property type="component" value="Unassembled WGS sequence"/>
</dbReference>
<dbReference type="InterPro" id="IPR003661">
    <property type="entry name" value="HisK_dim/P_dom"/>
</dbReference>
<name>A0A1M6SK64_REIAG</name>
<keyword evidence="12" id="KW-1185">Reference proteome</keyword>
<proteinExistence type="predicted"/>
<dbReference type="PANTHER" id="PTHR43711">
    <property type="entry name" value="TWO-COMPONENT HISTIDINE KINASE"/>
    <property type="match status" value="1"/>
</dbReference>
<keyword evidence="5 11" id="KW-0418">Kinase</keyword>
<dbReference type="STRING" id="156994.SAMN04488028_10550"/>
<dbReference type="Gene3D" id="1.10.287.130">
    <property type="match status" value="1"/>
</dbReference>
<dbReference type="SUPFAM" id="SSF47384">
    <property type="entry name" value="Homodimeric domain of signal transducing histidine kinase"/>
    <property type="match status" value="1"/>
</dbReference>
<dbReference type="SMART" id="SM00062">
    <property type="entry name" value="PBPb"/>
    <property type="match status" value="1"/>
</dbReference>
<dbReference type="Pfam" id="PF00497">
    <property type="entry name" value="SBP_bac_3"/>
    <property type="match status" value="1"/>
</dbReference>
<dbReference type="GO" id="GO:0000155">
    <property type="term" value="F:phosphorelay sensor kinase activity"/>
    <property type="evidence" value="ECO:0007669"/>
    <property type="project" value="InterPro"/>
</dbReference>
<keyword evidence="6" id="KW-0902">Two-component regulatory system</keyword>
<evidence type="ECO:0000256" key="5">
    <source>
        <dbReference type="ARBA" id="ARBA00022777"/>
    </source>
</evidence>
<dbReference type="SMART" id="SM00387">
    <property type="entry name" value="HATPase_c"/>
    <property type="match status" value="1"/>
</dbReference>
<feature type="signal peptide" evidence="9">
    <location>
        <begin position="1"/>
        <end position="18"/>
    </location>
</feature>
<dbReference type="CDD" id="cd00075">
    <property type="entry name" value="HATPase"/>
    <property type="match status" value="1"/>
</dbReference>
<keyword evidence="8" id="KW-1133">Transmembrane helix</keyword>
<evidence type="ECO:0000256" key="8">
    <source>
        <dbReference type="SAM" id="Phobius"/>
    </source>
</evidence>
<dbReference type="Pfam" id="PF02518">
    <property type="entry name" value="HATPase_c"/>
    <property type="match status" value="1"/>
</dbReference>
<feature type="domain" description="Histidine kinase" evidence="10">
    <location>
        <begin position="369"/>
        <end position="584"/>
    </location>
</feature>
<dbReference type="InterPro" id="IPR050736">
    <property type="entry name" value="Sensor_HK_Regulatory"/>
</dbReference>
<gene>
    <name evidence="11" type="ORF">SAMN04488028_10550</name>
</gene>
<dbReference type="InterPro" id="IPR036890">
    <property type="entry name" value="HATPase_C_sf"/>
</dbReference>
<dbReference type="Gene3D" id="3.40.190.10">
    <property type="entry name" value="Periplasmic binding protein-like II"/>
    <property type="match status" value="2"/>
</dbReference>
<dbReference type="EMBL" id="FRAA01000005">
    <property type="protein sequence ID" value="SHK45122.1"/>
    <property type="molecule type" value="Genomic_DNA"/>
</dbReference>
<accession>A0A1M6SK64</accession>
<dbReference type="Gene3D" id="3.30.565.10">
    <property type="entry name" value="Histidine kinase-like ATPase, C-terminal domain"/>
    <property type="match status" value="1"/>
</dbReference>
<feature type="chain" id="PRO_5012951937" description="histidine kinase" evidence="9">
    <location>
        <begin position="19"/>
        <end position="590"/>
    </location>
</feature>
<keyword evidence="8" id="KW-0472">Membrane</keyword>
<keyword evidence="7" id="KW-0175">Coiled coil</keyword>
<feature type="transmembrane region" description="Helical" evidence="8">
    <location>
        <begin position="313"/>
        <end position="330"/>
    </location>
</feature>
<dbReference type="SUPFAM" id="SSF55874">
    <property type="entry name" value="ATPase domain of HSP90 chaperone/DNA topoisomerase II/histidine kinase"/>
    <property type="match status" value="1"/>
</dbReference>
<dbReference type="InterPro" id="IPR004358">
    <property type="entry name" value="Sig_transdc_His_kin-like_C"/>
</dbReference>
<evidence type="ECO:0000256" key="3">
    <source>
        <dbReference type="ARBA" id="ARBA00022553"/>
    </source>
</evidence>
<dbReference type="PANTHER" id="PTHR43711:SF26">
    <property type="entry name" value="SENSOR HISTIDINE KINASE RCSC"/>
    <property type="match status" value="1"/>
</dbReference>
<keyword evidence="9" id="KW-0732">Signal</keyword>
<dbReference type="InterPro" id="IPR001638">
    <property type="entry name" value="Solute-binding_3/MltF_N"/>
</dbReference>
<evidence type="ECO:0000313" key="11">
    <source>
        <dbReference type="EMBL" id="SHK45122.1"/>
    </source>
</evidence>
<evidence type="ECO:0000259" key="10">
    <source>
        <dbReference type="PROSITE" id="PS50109"/>
    </source>
</evidence>
<dbReference type="InterPro" id="IPR003594">
    <property type="entry name" value="HATPase_dom"/>
</dbReference>
<evidence type="ECO:0000256" key="2">
    <source>
        <dbReference type="ARBA" id="ARBA00012438"/>
    </source>
</evidence>
<evidence type="ECO:0000313" key="12">
    <source>
        <dbReference type="Proteomes" id="UP000184474"/>
    </source>
</evidence>
<evidence type="ECO:0000256" key="7">
    <source>
        <dbReference type="SAM" id="Coils"/>
    </source>
</evidence>
<feature type="coiled-coil region" evidence="7">
    <location>
        <begin position="335"/>
        <end position="362"/>
    </location>
</feature>
<dbReference type="AlphaFoldDB" id="A0A1M6SK64"/>
<comment type="catalytic activity">
    <reaction evidence="1">
        <text>ATP + protein L-histidine = ADP + protein N-phospho-L-histidine.</text>
        <dbReference type="EC" id="2.7.13.3"/>
    </reaction>
</comment>
<evidence type="ECO:0000256" key="9">
    <source>
        <dbReference type="SAM" id="SignalP"/>
    </source>
</evidence>
<reference evidence="12" key="1">
    <citation type="submission" date="2016-11" db="EMBL/GenBank/DDBJ databases">
        <authorList>
            <person name="Varghese N."/>
            <person name="Submissions S."/>
        </authorList>
    </citation>
    <scope>NUCLEOTIDE SEQUENCE [LARGE SCALE GENOMIC DNA]</scope>
    <source>
        <strain evidence="12">DSM 26134</strain>
    </source>
</reference>
<dbReference type="PRINTS" id="PR00344">
    <property type="entry name" value="BCTRLSENSOR"/>
</dbReference>
<evidence type="ECO:0000256" key="1">
    <source>
        <dbReference type="ARBA" id="ARBA00000085"/>
    </source>
</evidence>
<keyword evidence="3" id="KW-0597">Phosphoprotein</keyword>
<dbReference type="EC" id="2.7.13.3" evidence="2"/>
<evidence type="ECO:0000256" key="6">
    <source>
        <dbReference type="ARBA" id="ARBA00023012"/>
    </source>
</evidence>